<comment type="subunit">
    <text evidence="5">Binds ribosomal protein uS19.</text>
</comment>
<dbReference type="NCBIfam" id="TIGR02273">
    <property type="entry name" value="16S_RimM"/>
    <property type="match status" value="1"/>
</dbReference>
<dbReference type="GO" id="GO:0043022">
    <property type="term" value="F:ribosome binding"/>
    <property type="evidence" value="ECO:0007669"/>
    <property type="project" value="InterPro"/>
</dbReference>
<dbReference type="GO" id="GO:0006364">
    <property type="term" value="P:rRNA processing"/>
    <property type="evidence" value="ECO:0007669"/>
    <property type="project" value="UniProtKB-UniRule"/>
</dbReference>
<comment type="domain">
    <text evidence="5">The PRC barrel domain binds ribosomal protein uS19.</text>
</comment>
<dbReference type="AlphaFoldDB" id="A0A0R1U878"/>
<organism evidence="8 9">
    <name type="scientific">Lactobacillus kalixensis DSM 16043</name>
    <dbReference type="NCBI Taxonomy" id="1423763"/>
    <lineage>
        <taxon>Bacteria</taxon>
        <taxon>Bacillati</taxon>
        <taxon>Bacillota</taxon>
        <taxon>Bacilli</taxon>
        <taxon>Lactobacillales</taxon>
        <taxon>Lactobacillaceae</taxon>
        <taxon>Lactobacillus</taxon>
    </lineage>
</organism>
<evidence type="ECO:0000259" key="7">
    <source>
        <dbReference type="Pfam" id="PF24986"/>
    </source>
</evidence>
<dbReference type="GO" id="GO:0005737">
    <property type="term" value="C:cytoplasm"/>
    <property type="evidence" value="ECO:0007669"/>
    <property type="project" value="UniProtKB-SubCell"/>
</dbReference>
<dbReference type="InterPro" id="IPR011033">
    <property type="entry name" value="PRC_barrel-like_sf"/>
</dbReference>
<comment type="subcellular location">
    <subcellularLocation>
        <location evidence="5">Cytoplasm</location>
    </subcellularLocation>
</comment>
<feature type="domain" description="RimM N-terminal" evidence="6">
    <location>
        <begin position="6"/>
        <end position="86"/>
    </location>
</feature>
<gene>
    <name evidence="5" type="primary">rimM</name>
    <name evidence="8" type="ORF">FC46_GL000906</name>
</gene>
<keyword evidence="1 5" id="KW-0963">Cytoplasm</keyword>
<evidence type="ECO:0000313" key="8">
    <source>
        <dbReference type="EMBL" id="KRL89246.1"/>
    </source>
</evidence>
<evidence type="ECO:0000313" key="9">
    <source>
        <dbReference type="Proteomes" id="UP000051036"/>
    </source>
</evidence>
<dbReference type="Pfam" id="PF24986">
    <property type="entry name" value="PRC_RimM"/>
    <property type="match status" value="1"/>
</dbReference>
<keyword evidence="4 5" id="KW-0143">Chaperone</keyword>
<dbReference type="Proteomes" id="UP000051036">
    <property type="component" value="Unassembled WGS sequence"/>
</dbReference>
<dbReference type="SUPFAM" id="SSF50346">
    <property type="entry name" value="PRC-barrel domain"/>
    <property type="match status" value="1"/>
</dbReference>
<proteinExistence type="inferred from homology"/>
<dbReference type="InterPro" id="IPR056792">
    <property type="entry name" value="PRC_RimM"/>
</dbReference>
<comment type="caution">
    <text evidence="8">The sequence shown here is derived from an EMBL/GenBank/DDBJ whole genome shotgun (WGS) entry which is preliminary data.</text>
</comment>
<dbReference type="SUPFAM" id="SSF50447">
    <property type="entry name" value="Translation proteins"/>
    <property type="match status" value="1"/>
</dbReference>
<dbReference type="Pfam" id="PF01782">
    <property type="entry name" value="RimM"/>
    <property type="match status" value="1"/>
</dbReference>
<evidence type="ECO:0000256" key="2">
    <source>
        <dbReference type="ARBA" id="ARBA00022517"/>
    </source>
</evidence>
<dbReference type="HAMAP" id="MF_00014">
    <property type="entry name" value="Ribosome_mat_RimM"/>
    <property type="match status" value="1"/>
</dbReference>
<dbReference type="InterPro" id="IPR011961">
    <property type="entry name" value="RimM"/>
</dbReference>
<keyword evidence="2 5" id="KW-0690">Ribosome biogenesis</keyword>
<dbReference type="GO" id="GO:0005840">
    <property type="term" value="C:ribosome"/>
    <property type="evidence" value="ECO:0007669"/>
    <property type="project" value="InterPro"/>
</dbReference>
<keyword evidence="3 5" id="KW-0698">rRNA processing</keyword>
<dbReference type="InterPro" id="IPR009000">
    <property type="entry name" value="Transl_B-barrel_sf"/>
</dbReference>
<dbReference type="EMBL" id="AZFM01000027">
    <property type="protein sequence ID" value="KRL89246.1"/>
    <property type="molecule type" value="Genomic_DNA"/>
</dbReference>
<evidence type="ECO:0000256" key="4">
    <source>
        <dbReference type="ARBA" id="ARBA00023186"/>
    </source>
</evidence>
<dbReference type="PANTHER" id="PTHR33692">
    <property type="entry name" value="RIBOSOME MATURATION FACTOR RIMM"/>
    <property type="match status" value="1"/>
</dbReference>
<dbReference type="RefSeq" id="WP_057799379.1">
    <property type="nucleotide sequence ID" value="NZ_AZFM01000027.1"/>
</dbReference>
<name>A0A0R1U878_9LACO</name>
<evidence type="ECO:0000256" key="5">
    <source>
        <dbReference type="HAMAP-Rule" id="MF_00014"/>
    </source>
</evidence>
<evidence type="ECO:0000259" key="6">
    <source>
        <dbReference type="Pfam" id="PF01782"/>
    </source>
</evidence>
<evidence type="ECO:0000256" key="1">
    <source>
        <dbReference type="ARBA" id="ARBA00022490"/>
    </source>
</evidence>
<protein>
    <recommendedName>
        <fullName evidence="5">Ribosome maturation factor RimM</fullName>
    </recommendedName>
</protein>
<dbReference type="PATRIC" id="fig|1423763.3.peg.921"/>
<dbReference type="Gene3D" id="2.40.30.60">
    <property type="entry name" value="RimM"/>
    <property type="match status" value="1"/>
</dbReference>
<dbReference type="InterPro" id="IPR002676">
    <property type="entry name" value="RimM_N"/>
</dbReference>
<dbReference type="GO" id="GO:0042274">
    <property type="term" value="P:ribosomal small subunit biogenesis"/>
    <property type="evidence" value="ECO:0007669"/>
    <property type="project" value="UniProtKB-UniRule"/>
</dbReference>
<keyword evidence="9" id="KW-1185">Reference proteome</keyword>
<comment type="similarity">
    <text evidence="5">Belongs to the RimM family.</text>
</comment>
<dbReference type="STRING" id="1423763.FC46_GL000906"/>
<dbReference type="InterPro" id="IPR036976">
    <property type="entry name" value="RimM_N_sf"/>
</dbReference>
<feature type="domain" description="Ribosome maturation factor RimM PRC barrel" evidence="7">
    <location>
        <begin position="99"/>
        <end position="167"/>
    </location>
</feature>
<evidence type="ECO:0000256" key="3">
    <source>
        <dbReference type="ARBA" id="ARBA00022552"/>
    </source>
</evidence>
<comment type="function">
    <text evidence="5">An accessory protein needed during the final step in the assembly of 30S ribosomal subunit, possibly for assembly of the head region. Essential for efficient processing of 16S rRNA. May be needed both before and after RbfA during the maturation of 16S rRNA. It has affinity for free ribosomal 30S subunits but not for 70S ribosomes.</text>
</comment>
<reference evidence="8 9" key="1">
    <citation type="journal article" date="2015" name="Genome Announc.">
        <title>Expanding the biotechnology potential of lactobacilli through comparative genomics of 213 strains and associated genera.</title>
        <authorList>
            <person name="Sun Z."/>
            <person name="Harris H.M."/>
            <person name="McCann A."/>
            <person name="Guo C."/>
            <person name="Argimon S."/>
            <person name="Zhang W."/>
            <person name="Yang X."/>
            <person name="Jeffery I.B."/>
            <person name="Cooney J.C."/>
            <person name="Kagawa T.F."/>
            <person name="Liu W."/>
            <person name="Song Y."/>
            <person name="Salvetti E."/>
            <person name="Wrobel A."/>
            <person name="Rasinkangas P."/>
            <person name="Parkhill J."/>
            <person name="Rea M.C."/>
            <person name="O'Sullivan O."/>
            <person name="Ritari J."/>
            <person name="Douillard F.P."/>
            <person name="Paul Ross R."/>
            <person name="Yang R."/>
            <person name="Briner A.E."/>
            <person name="Felis G.E."/>
            <person name="de Vos W.M."/>
            <person name="Barrangou R."/>
            <person name="Klaenhammer T.R."/>
            <person name="Caufield P.W."/>
            <person name="Cui Y."/>
            <person name="Zhang H."/>
            <person name="O'Toole P.W."/>
        </authorList>
    </citation>
    <scope>NUCLEOTIDE SEQUENCE [LARGE SCALE GENOMIC DNA]</scope>
    <source>
        <strain evidence="8 9">DSM 16043</strain>
    </source>
</reference>
<dbReference type="PANTHER" id="PTHR33692:SF1">
    <property type="entry name" value="RIBOSOME MATURATION FACTOR RIMM"/>
    <property type="match status" value="1"/>
</dbReference>
<sequence>MQFYNVAKILTTHGLNGEVKVAVITDFPEERFKPGSVLSIKGDEERVLTVESARTFKQFWLVKFEEITDIDQAEKLRNKILVVSEENRQELPEGVFYYRDILGCTVIDNETGEVIGEITDIQSPGANDVWMVKEKSGQEYWIPYIDDVVKKVDIADKKIYVELIEGLRDED</sequence>
<accession>A0A0R1U878</accession>
<dbReference type="OrthoDB" id="9810331at2"/>
<dbReference type="Gene3D" id="2.30.30.240">
    <property type="entry name" value="PRC-barrel domain"/>
    <property type="match status" value="1"/>
</dbReference>